<evidence type="ECO:0000256" key="1">
    <source>
        <dbReference type="ARBA" id="ARBA00022729"/>
    </source>
</evidence>
<dbReference type="EMBL" id="QGGO01000001">
    <property type="protein sequence ID" value="PWK29277.1"/>
    <property type="molecule type" value="Genomic_DNA"/>
</dbReference>
<evidence type="ECO:0000259" key="2">
    <source>
        <dbReference type="Pfam" id="PF18962"/>
    </source>
</evidence>
<reference evidence="3 4" key="1">
    <citation type="submission" date="2018-05" db="EMBL/GenBank/DDBJ databases">
        <title>Genomic Encyclopedia of Archaeal and Bacterial Type Strains, Phase II (KMG-II): from individual species to whole genera.</title>
        <authorList>
            <person name="Goeker M."/>
        </authorList>
    </citation>
    <scope>NUCLEOTIDE SEQUENCE [LARGE SCALE GENOMIC DNA]</scope>
    <source>
        <strain evidence="3 4">DSM 22214</strain>
    </source>
</reference>
<protein>
    <submittedName>
        <fullName evidence="3">Putative secreted protein (Por secretion system target)</fullName>
    </submittedName>
</protein>
<dbReference type="Pfam" id="PF18962">
    <property type="entry name" value="Por_Secre_tail"/>
    <property type="match status" value="1"/>
</dbReference>
<comment type="caution">
    <text evidence="3">The sequence shown here is derived from an EMBL/GenBank/DDBJ whole genome shotgun (WGS) entry which is preliminary data.</text>
</comment>
<keyword evidence="1" id="KW-0732">Signal</keyword>
<evidence type="ECO:0000313" key="4">
    <source>
        <dbReference type="Proteomes" id="UP000245489"/>
    </source>
</evidence>
<evidence type="ECO:0000313" key="3">
    <source>
        <dbReference type="EMBL" id="PWK29277.1"/>
    </source>
</evidence>
<dbReference type="InterPro" id="IPR028994">
    <property type="entry name" value="Integrin_alpha_N"/>
</dbReference>
<feature type="domain" description="Secretion system C-terminal sorting" evidence="2">
    <location>
        <begin position="668"/>
        <end position="738"/>
    </location>
</feature>
<dbReference type="Pfam" id="PF13517">
    <property type="entry name" value="FG-GAP_3"/>
    <property type="match status" value="2"/>
</dbReference>
<proteinExistence type="predicted"/>
<dbReference type="NCBIfam" id="TIGR04183">
    <property type="entry name" value="Por_Secre_tail"/>
    <property type="match status" value="1"/>
</dbReference>
<organism evidence="3 4">
    <name type="scientific">Arcicella aurantiaca</name>
    <dbReference type="NCBI Taxonomy" id="591202"/>
    <lineage>
        <taxon>Bacteria</taxon>
        <taxon>Pseudomonadati</taxon>
        <taxon>Bacteroidota</taxon>
        <taxon>Cytophagia</taxon>
        <taxon>Cytophagales</taxon>
        <taxon>Flectobacillaceae</taxon>
        <taxon>Arcicella</taxon>
    </lineage>
</organism>
<dbReference type="PANTHER" id="PTHR46580:SF4">
    <property type="entry name" value="ATP_GTP-BINDING PROTEIN"/>
    <property type="match status" value="1"/>
</dbReference>
<dbReference type="Gene3D" id="2.130.10.130">
    <property type="entry name" value="Integrin alpha, N-terminal"/>
    <property type="match status" value="2"/>
</dbReference>
<gene>
    <name evidence="3" type="ORF">LV89_00117</name>
</gene>
<dbReference type="InterPro" id="IPR013517">
    <property type="entry name" value="FG-GAP"/>
</dbReference>
<dbReference type="InterPro" id="IPR026444">
    <property type="entry name" value="Secre_tail"/>
</dbReference>
<dbReference type="SUPFAM" id="SSF69318">
    <property type="entry name" value="Integrin alpha N-terminal domain"/>
    <property type="match status" value="2"/>
</dbReference>
<dbReference type="Proteomes" id="UP000245489">
    <property type="component" value="Unassembled WGS sequence"/>
</dbReference>
<name>A0A316EHK4_9BACT</name>
<dbReference type="AlphaFoldDB" id="A0A316EHK4"/>
<sequence>MSYKFLPFLFILTQTFAQEFTFKYDNSLKIVQNGKTLPNSFAGGFNAPQFSTCKLDKDGIDDLVVFDRTAQKLYTFLAKQDNTGKYFWQYEPKYESAFPKISNWILLRDYNRDGKKDIFTYTPGGIKAYKNTTTDNLSFQLSADPIFSTGYSGKLNLYLSSTDMPSITDIDNDGDDDIVAFDVSGNFTMFHRNFSVENYKNAENLEFKRVGDCWGGFYKEHFDDIVFNQPCGDNPVPLDNPFQTDKNAKILHSGNSLLLLDLNGDGLKDILFGHVTKNNVASLNNTGTLARARFSGANYKFPNAKPVDFAVFPAMYYEDLDFDGVRDLITSPNGSDNALQTVDYQNSVWFYKNIGKDDKPDFNFVQTNMLQNSMVDLGENSAPVFADIDGDGDQDLLVGNSGNRGDTGYRASISLFENKGNNTFELTNNDYLGISKNQQLFEIKPFIADLNADGVDDLGFIANSFVGVSMRYFPNRAAKGKAFDVRLAEAVTIPSVEYLANGDFPLFFDLNKDGLKDLLLGKGSGRLEYYKNTGTAKNPVYTLNNDQLGGIIDDYTIGNISLATADLNGDGKEELITGNRSGFIKVYKNITEQNQTKFVADSTSIFDEFNNKNAQLPLGGMLNVAVTDLNNDLIPDLMIGTNTGGLKWLKNTSKFLITSTEEPKNFIVYPNPTNRYLYVKNPIIADYELFDITGRKILSQKNQTINQDLVLDLSSQTEGIYILKISKDGKIEQTEKVVLRK</sequence>
<dbReference type="RefSeq" id="WP_109740911.1">
    <property type="nucleotide sequence ID" value="NZ_QGGO01000001.1"/>
</dbReference>
<accession>A0A316EHK4</accession>
<keyword evidence="4" id="KW-1185">Reference proteome</keyword>
<dbReference type="OrthoDB" id="9816120at2"/>
<dbReference type="PANTHER" id="PTHR46580">
    <property type="entry name" value="SENSOR KINASE-RELATED"/>
    <property type="match status" value="1"/>
</dbReference>